<evidence type="ECO:0000259" key="1">
    <source>
        <dbReference type="Pfam" id="PF24855"/>
    </source>
</evidence>
<feature type="domain" description="DUF7729" evidence="1">
    <location>
        <begin position="129"/>
        <end position="339"/>
    </location>
</feature>
<organism evidence="2 3">
    <name type="scientific">Phialemonium thermophilum</name>
    <dbReference type="NCBI Taxonomy" id="223376"/>
    <lineage>
        <taxon>Eukaryota</taxon>
        <taxon>Fungi</taxon>
        <taxon>Dikarya</taxon>
        <taxon>Ascomycota</taxon>
        <taxon>Pezizomycotina</taxon>
        <taxon>Sordariomycetes</taxon>
        <taxon>Sordariomycetidae</taxon>
        <taxon>Cephalothecales</taxon>
        <taxon>Cephalothecaceae</taxon>
        <taxon>Phialemonium</taxon>
    </lineage>
</organism>
<keyword evidence="3" id="KW-1185">Reference proteome</keyword>
<gene>
    <name evidence="2" type="ORF">VTK73DRAFT_4175</name>
</gene>
<reference evidence="2 3" key="1">
    <citation type="journal article" date="2024" name="Commun. Biol.">
        <title>Comparative genomic analysis of thermophilic fungi reveals convergent evolutionary adaptations and gene losses.</title>
        <authorList>
            <person name="Steindorff A.S."/>
            <person name="Aguilar-Pontes M.V."/>
            <person name="Robinson A.J."/>
            <person name="Andreopoulos B."/>
            <person name="LaButti K."/>
            <person name="Kuo A."/>
            <person name="Mondo S."/>
            <person name="Riley R."/>
            <person name="Otillar R."/>
            <person name="Haridas S."/>
            <person name="Lipzen A."/>
            <person name="Grimwood J."/>
            <person name="Schmutz J."/>
            <person name="Clum A."/>
            <person name="Reid I.D."/>
            <person name="Moisan M.C."/>
            <person name="Butler G."/>
            <person name="Nguyen T.T.M."/>
            <person name="Dewar K."/>
            <person name="Conant G."/>
            <person name="Drula E."/>
            <person name="Henrissat B."/>
            <person name="Hansel C."/>
            <person name="Singer S."/>
            <person name="Hutchinson M.I."/>
            <person name="de Vries R.P."/>
            <person name="Natvig D.O."/>
            <person name="Powell A.J."/>
            <person name="Tsang A."/>
            <person name="Grigoriev I.V."/>
        </authorList>
    </citation>
    <scope>NUCLEOTIDE SEQUENCE [LARGE SCALE GENOMIC DNA]</scope>
    <source>
        <strain evidence="2 3">ATCC 24622</strain>
    </source>
</reference>
<proteinExistence type="predicted"/>
<accession>A0ABR3Y0E3</accession>
<dbReference type="EMBL" id="JAZHXJ010000024">
    <property type="protein sequence ID" value="KAL1881415.1"/>
    <property type="molecule type" value="Genomic_DNA"/>
</dbReference>
<dbReference type="PANTHER" id="PTHR39460">
    <property type="entry name" value="EXPRESSED PROTEIN"/>
    <property type="match status" value="1"/>
</dbReference>
<evidence type="ECO:0000313" key="3">
    <source>
        <dbReference type="Proteomes" id="UP001586593"/>
    </source>
</evidence>
<dbReference type="Pfam" id="PF24855">
    <property type="entry name" value="DUF7729"/>
    <property type="match status" value="1"/>
</dbReference>
<dbReference type="Proteomes" id="UP001586593">
    <property type="component" value="Unassembled WGS sequence"/>
</dbReference>
<protein>
    <recommendedName>
        <fullName evidence="1">DUF7729 domain-containing protein</fullName>
    </recommendedName>
</protein>
<name>A0ABR3Y0E3_9PEZI</name>
<sequence>MMASIAPLLHPACSSPEPSQRRPNAAVRYHHKPWIDKSCVLLFFVLVCLLSGASATRLAAPIPTETLEVDLRIPVLEQGSWVTLSPQEHELRRLGKRHTFDPPPVTTTYKISALTITEASTTTTIPASPLPSPLDSSLSTNFSSKNGHSPCPTFINSFLTDPIFKQCYPFSLLLQGSRSFFEAEKSLVSITEVLDATCAANSTFCSLYLNDLAKNLTKPSTCGPDYQLGNSVVVQAYMSMIAYQPLYSASCLRDQDTNSYCYANAVTNLTTPANVYFYFLPLNISLPGSSIPTCNGCLERTMAIFQAASANRKLPIASTYVSAAKQVNTICGPGFVNDTLPNPITTSAGIFSPVPSYWLLIALLTASAVNWFG</sequence>
<comment type="caution">
    <text evidence="2">The sequence shown here is derived from an EMBL/GenBank/DDBJ whole genome shotgun (WGS) entry which is preliminary data.</text>
</comment>
<dbReference type="PANTHER" id="PTHR39460:SF1">
    <property type="entry name" value="C6 TRANSCRIPTION FACTOR"/>
    <property type="match status" value="1"/>
</dbReference>
<dbReference type="InterPro" id="IPR056146">
    <property type="entry name" value="DUF7729"/>
</dbReference>
<evidence type="ECO:0000313" key="2">
    <source>
        <dbReference type="EMBL" id="KAL1881415.1"/>
    </source>
</evidence>